<dbReference type="STRING" id="1007099.SAMN05216287_3069"/>
<evidence type="ECO:0000256" key="4">
    <source>
        <dbReference type="SAM" id="MobiDB-lite"/>
    </source>
</evidence>
<reference evidence="7" key="1">
    <citation type="submission" date="2016-10" db="EMBL/GenBank/DDBJ databases">
        <authorList>
            <person name="Varghese N."/>
            <person name="Submissions S."/>
        </authorList>
    </citation>
    <scope>NUCLEOTIDE SEQUENCE [LARGE SCALE GENOMIC DNA]</scope>
    <source>
        <strain evidence="7">NRRL B-59562</strain>
    </source>
</reference>
<keyword evidence="3" id="KW-0804">Transcription</keyword>
<dbReference type="Pfam" id="PF01638">
    <property type="entry name" value="HxlR"/>
    <property type="match status" value="1"/>
</dbReference>
<proteinExistence type="predicted"/>
<dbReference type="PROSITE" id="PS51118">
    <property type="entry name" value="HTH_HXLR"/>
    <property type="match status" value="1"/>
</dbReference>
<evidence type="ECO:0000259" key="5">
    <source>
        <dbReference type="PROSITE" id="PS51118"/>
    </source>
</evidence>
<dbReference type="Proteomes" id="UP000243778">
    <property type="component" value="Unassembled WGS sequence"/>
</dbReference>
<feature type="compositionally biased region" description="Basic and acidic residues" evidence="4">
    <location>
        <begin position="150"/>
        <end position="168"/>
    </location>
</feature>
<accession>A0A1H3C299</accession>
<name>A0A1H3C299_9PSED</name>
<evidence type="ECO:0000256" key="3">
    <source>
        <dbReference type="ARBA" id="ARBA00023163"/>
    </source>
</evidence>
<dbReference type="OrthoDB" id="9807069at2"/>
<sequence>MKKTRFQSTQCPVARSLDHVGEWWSILILRDAFYGLSRFDDFRKSLGIAPNMLTRRLNGLVESGLLERRIYSEKPLRHDYLLTDRGRDFRPVLLTLMDWGNRHFAKGGASVLLADKASEQPVRLQLIDAHSGAPISRERHVVRPGPAADEALHRRLDSGRRRRAERDAQLPATSVTLP</sequence>
<gene>
    <name evidence="6" type="ORF">SAMN05216287_3069</name>
</gene>
<dbReference type="InterPro" id="IPR036388">
    <property type="entry name" value="WH-like_DNA-bd_sf"/>
</dbReference>
<dbReference type="InterPro" id="IPR002577">
    <property type="entry name" value="HTH_HxlR"/>
</dbReference>
<evidence type="ECO:0000313" key="6">
    <source>
        <dbReference type="EMBL" id="SDX48303.1"/>
    </source>
</evidence>
<dbReference type="AlphaFoldDB" id="A0A1H3C299"/>
<feature type="region of interest" description="Disordered" evidence="4">
    <location>
        <begin position="144"/>
        <end position="178"/>
    </location>
</feature>
<protein>
    <submittedName>
        <fullName evidence="6">Transcriptional regulator, HxlR family</fullName>
    </submittedName>
</protein>
<dbReference type="InterPro" id="IPR036390">
    <property type="entry name" value="WH_DNA-bd_sf"/>
</dbReference>
<dbReference type="PANTHER" id="PTHR33204">
    <property type="entry name" value="TRANSCRIPTIONAL REGULATOR, MARR FAMILY"/>
    <property type="match status" value="1"/>
</dbReference>
<dbReference type="RefSeq" id="WP_090229947.1">
    <property type="nucleotide sequence ID" value="NZ_FNNU01000004.1"/>
</dbReference>
<dbReference type="Gene3D" id="1.10.10.10">
    <property type="entry name" value="Winged helix-like DNA-binding domain superfamily/Winged helix DNA-binding domain"/>
    <property type="match status" value="1"/>
</dbReference>
<evidence type="ECO:0000256" key="1">
    <source>
        <dbReference type="ARBA" id="ARBA00023015"/>
    </source>
</evidence>
<dbReference type="SUPFAM" id="SSF46785">
    <property type="entry name" value="Winged helix' DNA-binding domain"/>
    <property type="match status" value="1"/>
</dbReference>
<evidence type="ECO:0000313" key="7">
    <source>
        <dbReference type="Proteomes" id="UP000243778"/>
    </source>
</evidence>
<dbReference type="GO" id="GO:0003677">
    <property type="term" value="F:DNA binding"/>
    <property type="evidence" value="ECO:0007669"/>
    <property type="project" value="UniProtKB-KW"/>
</dbReference>
<organism evidence="6 7">
    <name type="scientific">Pseudomonas kuykendallii</name>
    <dbReference type="NCBI Taxonomy" id="1007099"/>
    <lineage>
        <taxon>Bacteria</taxon>
        <taxon>Pseudomonadati</taxon>
        <taxon>Pseudomonadota</taxon>
        <taxon>Gammaproteobacteria</taxon>
        <taxon>Pseudomonadales</taxon>
        <taxon>Pseudomonadaceae</taxon>
        <taxon>Pseudomonas</taxon>
    </lineage>
</organism>
<evidence type="ECO:0000256" key="2">
    <source>
        <dbReference type="ARBA" id="ARBA00023125"/>
    </source>
</evidence>
<keyword evidence="7" id="KW-1185">Reference proteome</keyword>
<keyword evidence="1" id="KW-0805">Transcription regulation</keyword>
<dbReference type="EMBL" id="FNNU01000004">
    <property type="protein sequence ID" value="SDX48303.1"/>
    <property type="molecule type" value="Genomic_DNA"/>
</dbReference>
<dbReference type="PANTHER" id="PTHR33204:SF17">
    <property type="entry name" value="TRANSCRIPTIONAL REGULATORY PROTEIN"/>
    <property type="match status" value="1"/>
</dbReference>
<keyword evidence="2" id="KW-0238">DNA-binding</keyword>
<feature type="domain" description="HTH hxlR-type" evidence="5">
    <location>
        <begin position="11"/>
        <end position="108"/>
    </location>
</feature>